<evidence type="ECO:0000313" key="2">
    <source>
        <dbReference type="EnsemblMetazoa" id="AMEM006456-PA"/>
    </source>
</evidence>
<sequence>MFSIDPFTVMMRSKLKLLMSLIELTVIFVSVSCIILLRVAVDRDRLLDRPDIILPVHVNARPALLSNVPDRATLPADDRTDHLALHQHAQREVGLTTGATTARHPCAVLRSVALRPTRLFCSTLPYGFSNGSISSNLACCGIPLMTILAVVLQEEKGAVHTVEYSQQS</sequence>
<organism evidence="2 3">
    <name type="scientific">Anopheles merus</name>
    <name type="common">Mosquito</name>
    <dbReference type="NCBI Taxonomy" id="30066"/>
    <lineage>
        <taxon>Eukaryota</taxon>
        <taxon>Metazoa</taxon>
        <taxon>Ecdysozoa</taxon>
        <taxon>Arthropoda</taxon>
        <taxon>Hexapoda</taxon>
        <taxon>Insecta</taxon>
        <taxon>Pterygota</taxon>
        <taxon>Neoptera</taxon>
        <taxon>Endopterygota</taxon>
        <taxon>Diptera</taxon>
        <taxon>Nematocera</taxon>
        <taxon>Culicoidea</taxon>
        <taxon>Culicidae</taxon>
        <taxon>Anophelinae</taxon>
        <taxon>Anopheles</taxon>
    </lineage>
</organism>
<keyword evidence="3" id="KW-1185">Reference proteome</keyword>
<dbReference type="EnsemblMetazoa" id="AMEM006456-RA">
    <property type="protein sequence ID" value="AMEM006456-PA"/>
    <property type="gene ID" value="AMEM006456"/>
</dbReference>
<evidence type="ECO:0000313" key="3">
    <source>
        <dbReference type="Proteomes" id="UP000075903"/>
    </source>
</evidence>
<feature type="transmembrane region" description="Helical" evidence="1">
    <location>
        <begin position="20"/>
        <end position="41"/>
    </location>
</feature>
<keyword evidence="1" id="KW-0472">Membrane</keyword>
<evidence type="ECO:0000256" key="1">
    <source>
        <dbReference type="SAM" id="Phobius"/>
    </source>
</evidence>
<name>A0A182UZT0_ANOME</name>
<reference evidence="2" key="1">
    <citation type="submission" date="2020-05" db="UniProtKB">
        <authorList>
            <consortium name="EnsemblMetazoa"/>
        </authorList>
    </citation>
    <scope>IDENTIFICATION</scope>
    <source>
        <strain evidence="2">MAF</strain>
    </source>
</reference>
<dbReference type="VEuPathDB" id="VectorBase:AMEM006456"/>
<keyword evidence="1" id="KW-1133">Transmembrane helix</keyword>
<dbReference type="Proteomes" id="UP000075903">
    <property type="component" value="Unassembled WGS sequence"/>
</dbReference>
<protein>
    <submittedName>
        <fullName evidence="2">Uncharacterized protein</fullName>
    </submittedName>
</protein>
<proteinExistence type="predicted"/>
<dbReference type="AlphaFoldDB" id="A0A182UZT0"/>
<accession>A0A182UZT0</accession>
<keyword evidence="1" id="KW-0812">Transmembrane</keyword>